<dbReference type="PATRIC" id="fig|1398.25.peg.1949"/>
<evidence type="ECO:0000313" key="2">
    <source>
        <dbReference type="Proteomes" id="UP000075304"/>
    </source>
</evidence>
<dbReference type="EMBL" id="LQYI01000026">
    <property type="protein sequence ID" value="KYC71571.1"/>
    <property type="molecule type" value="Genomic_DNA"/>
</dbReference>
<name>A0A150KGL6_HEYCO</name>
<sequence>MADKFYQDMTVDELRAEYQRIQKKIETSNPDEDQKGWKQELKILKKAAGRRGIYFGESPWAEIERYLKAAEQDMKSLEALNARKTFVCQNCGKSISVDNRIYEKTYQGEKYCLDCRHMHGGRREGAGRPSLGVTKKVSITLPEKYWEAIEDDRGDMKLSAYLRELIIGKMDEIL</sequence>
<accession>A0A150KGL6</accession>
<comment type="caution">
    <text evidence="1">The sequence shown here is derived from an EMBL/GenBank/DDBJ whole genome shotgun (WGS) entry which is preliminary data.</text>
</comment>
<evidence type="ECO:0000313" key="1">
    <source>
        <dbReference type="EMBL" id="KYC71571.1"/>
    </source>
</evidence>
<protein>
    <submittedName>
        <fullName evidence="1">Uncharacterized protein</fullName>
    </submittedName>
</protein>
<gene>
    <name evidence="1" type="ORF">B4099_3695</name>
</gene>
<dbReference type="RefSeq" id="WP_244490559.1">
    <property type="nucleotide sequence ID" value="NZ_LQYI01000026.1"/>
</dbReference>
<organism evidence="1 2">
    <name type="scientific">Heyndrickxia coagulans</name>
    <name type="common">Weizmannia coagulans</name>
    <dbReference type="NCBI Taxonomy" id="1398"/>
    <lineage>
        <taxon>Bacteria</taxon>
        <taxon>Bacillati</taxon>
        <taxon>Bacillota</taxon>
        <taxon>Bacilli</taxon>
        <taxon>Bacillales</taxon>
        <taxon>Bacillaceae</taxon>
        <taxon>Heyndrickxia</taxon>
    </lineage>
</organism>
<reference evidence="1 2" key="1">
    <citation type="submission" date="2016-01" db="EMBL/GenBank/DDBJ databases">
        <title>Genome Sequences of Twelve Sporeforming Bacillus Species Isolated from Foods.</title>
        <authorList>
            <person name="Berendsen E.M."/>
            <person name="Wells-Bennik M.H."/>
            <person name="Krawcyk A.O."/>
            <person name="De Jong A."/>
            <person name="Holsappel S."/>
            <person name="Eijlander R.T."/>
            <person name="Kuipers O.P."/>
        </authorList>
    </citation>
    <scope>NUCLEOTIDE SEQUENCE [LARGE SCALE GENOMIC DNA]</scope>
    <source>
        <strain evidence="1 2">B4099</strain>
    </source>
</reference>
<dbReference type="Proteomes" id="UP000075304">
    <property type="component" value="Unassembled WGS sequence"/>
</dbReference>
<dbReference type="AlphaFoldDB" id="A0A150KGL6"/>
<proteinExistence type="predicted"/>